<evidence type="ECO:0008006" key="4">
    <source>
        <dbReference type="Google" id="ProtNLM"/>
    </source>
</evidence>
<comment type="caution">
    <text evidence="2">The sequence shown here is derived from an EMBL/GenBank/DDBJ whole genome shotgun (WGS) entry which is preliminary data.</text>
</comment>
<dbReference type="Proteomes" id="UP000761534">
    <property type="component" value="Unassembled WGS sequence"/>
</dbReference>
<dbReference type="GO" id="GO:0000921">
    <property type="term" value="P:septin ring assembly"/>
    <property type="evidence" value="ECO:0007669"/>
    <property type="project" value="TreeGrafter"/>
</dbReference>
<dbReference type="Pfam" id="PF08426">
    <property type="entry name" value="ICE2"/>
    <property type="match status" value="1"/>
</dbReference>
<gene>
    <name evidence="2" type="ORF">TRICI_006472</name>
</gene>
<feature type="transmembrane region" description="Helical" evidence="1">
    <location>
        <begin position="214"/>
        <end position="233"/>
    </location>
</feature>
<feature type="transmembrane region" description="Helical" evidence="1">
    <location>
        <begin position="151"/>
        <end position="172"/>
    </location>
</feature>
<reference evidence="2" key="1">
    <citation type="journal article" date="2019" name="G3 (Bethesda)">
        <title>Genome Assemblies of Two Rare Opportunistic Yeast Pathogens: Diutina rugosa (syn. Candida rugosa) and Trichomonascus ciferrii (syn. Candida ciferrii).</title>
        <authorList>
            <person name="Mixao V."/>
            <person name="Saus E."/>
            <person name="Hansen A.P."/>
            <person name="Lass-Florl C."/>
            <person name="Gabaldon T."/>
        </authorList>
    </citation>
    <scope>NUCLEOTIDE SEQUENCE</scope>
    <source>
        <strain evidence="2">CBS 4856</strain>
    </source>
</reference>
<keyword evidence="1" id="KW-1133">Transmembrane helix</keyword>
<keyword evidence="3" id="KW-1185">Reference proteome</keyword>
<keyword evidence="1" id="KW-0472">Membrane</keyword>
<dbReference type="GO" id="GO:0048309">
    <property type="term" value="P:endoplasmic reticulum inheritance"/>
    <property type="evidence" value="ECO:0007669"/>
    <property type="project" value="TreeGrafter"/>
</dbReference>
<evidence type="ECO:0000313" key="3">
    <source>
        <dbReference type="Proteomes" id="UP000761534"/>
    </source>
</evidence>
<dbReference type="PANTHER" id="PTHR31726">
    <property type="entry name" value="PROTEIN ICE2"/>
    <property type="match status" value="1"/>
</dbReference>
<feature type="transmembrane region" description="Helical" evidence="1">
    <location>
        <begin position="110"/>
        <end position="131"/>
    </location>
</feature>
<dbReference type="GO" id="GO:0005789">
    <property type="term" value="C:endoplasmic reticulum membrane"/>
    <property type="evidence" value="ECO:0007669"/>
    <property type="project" value="TreeGrafter"/>
</dbReference>
<sequence>MMVPPWRRFIQGIFSIIYLTLIILTIPLAFDVGGEDCGIAFTFTLSAFYLVMSTIRLLSRNTKLSIIGSLLYYTQHIIIPSLLILHLSIFSSQDSPSLKLWLRVIEPWRLLVKNATPVFTTLEGFCTLLVIQATGHIMRWLIHSKSDNWMFVQIVNSGCIITTSLYFLYRIYTFPVVLDLGNATLIGSVLTISIFLGLYGIVSARGSAIESSLLFSYVVYCLYLTFTDFQSSITTTSFNPPATNTATTQPHWTFPFFSYFLSGPTPSASNSPSNPSVDIPPLPPVIISGYTNIVATVAELIPQGFVTVFDVFKGAFSTITPSIVVSLAYRLGVFYAATRIIPALDNRTRRKSKPHSKSKTLIFLIYAYAPCLIIGVYTHLLMHHFGILSSTTPNLNNLSQQSQLLDWLCQLYSDPQISWQFWGWINMFTTLALYWLELVYGKPSNGEVLMDNHFKQD</sequence>
<dbReference type="InterPro" id="IPR013635">
    <property type="entry name" value="Ice2"/>
</dbReference>
<feature type="transmembrane region" description="Helical" evidence="1">
    <location>
        <begin position="319"/>
        <end position="341"/>
    </location>
</feature>
<feature type="transmembrane region" description="Helical" evidence="1">
    <location>
        <begin position="421"/>
        <end position="440"/>
    </location>
</feature>
<dbReference type="VEuPathDB" id="FungiDB:TRICI_006472"/>
<feature type="transmembrane region" description="Helical" evidence="1">
    <location>
        <begin position="38"/>
        <end position="58"/>
    </location>
</feature>
<dbReference type="EMBL" id="SWFS01000538">
    <property type="protein sequence ID" value="KAA8898788.1"/>
    <property type="molecule type" value="Genomic_DNA"/>
</dbReference>
<organism evidence="2 3">
    <name type="scientific">Trichomonascus ciferrii</name>
    <dbReference type="NCBI Taxonomy" id="44093"/>
    <lineage>
        <taxon>Eukaryota</taxon>
        <taxon>Fungi</taxon>
        <taxon>Dikarya</taxon>
        <taxon>Ascomycota</taxon>
        <taxon>Saccharomycotina</taxon>
        <taxon>Dipodascomycetes</taxon>
        <taxon>Dipodascales</taxon>
        <taxon>Trichomonascaceae</taxon>
        <taxon>Trichomonascus</taxon>
        <taxon>Trichomonascus ciferrii complex</taxon>
    </lineage>
</organism>
<feature type="transmembrane region" description="Helical" evidence="1">
    <location>
        <begin position="184"/>
        <end position="202"/>
    </location>
</feature>
<keyword evidence="1" id="KW-0812">Transmembrane</keyword>
<feature type="transmembrane region" description="Helical" evidence="1">
    <location>
        <begin position="361"/>
        <end position="380"/>
    </location>
</feature>
<dbReference type="GO" id="GO:0032541">
    <property type="term" value="C:cortical endoplasmic reticulum"/>
    <property type="evidence" value="ECO:0007669"/>
    <property type="project" value="TreeGrafter"/>
</dbReference>
<dbReference type="PANTHER" id="PTHR31726:SF2">
    <property type="entry name" value="PROTEIN ICE2"/>
    <property type="match status" value="1"/>
</dbReference>
<dbReference type="OrthoDB" id="5577218at2759"/>
<proteinExistence type="predicted"/>
<dbReference type="AlphaFoldDB" id="A0A642UL45"/>
<name>A0A642UL45_9ASCO</name>
<protein>
    <recommendedName>
        <fullName evidence="4">ICE2-domain-containing protein</fullName>
    </recommendedName>
</protein>
<evidence type="ECO:0000313" key="2">
    <source>
        <dbReference type="EMBL" id="KAA8898788.1"/>
    </source>
</evidence>
<feature type="transmembrane region" description="Helical" evidence="1">
    <location>
        <begin position="12"/>
        <end position="32"/>
    </location>
</feature>
<evidence type="ECO:0000256" key="1">
    <source>
        <dbReference type="SAM" id="Phobius"/>
    </source>
</evidence>
<feature type="transmembrane region" description="Helical" evidence="1">
    <location>
        <begin position="70"/>
        <end position="90"/>
    </location>
</feature>
<dbReference type="GO" id="GO:0097038">
    <property type="term" value="C:perinuclear endoplasmic reticulum"/>
    <property type="evidence" value="ECO:0007669"/>
    <property type="project" value="TreeGrafter"/>
</dbReference>
<accession>A0A642UL45</accession>